<accession>A0ABT8FCR5</accession>
<dbReference type="InterPro" id="IPR050625">
    <property type="entry name" value="ParA/MinD_ATPase"/>
</dbReference>
<dbReference type="RefSeq" id="WP_300951368.1">
    <property type="nucleotide sequence ID" value="NZ_JAUHJQ010000002.1"/>
</dbReference>
<dbReference type="SUPFAM" id="SSF52540">
    <property type="entry name" value="P-loop containing nucleoside triphosphate hydrolases"/>
    <property type="match status" value="1"/>
</dbReference>
<keyword evidence="5" id="KW-1185">Reference proteome</keyword>
<gene>
    <name evidence="4" type="ORF">QWY28_05790</name>
</gene>
<keyword evidence="2" id="KW-0067">ATP-binding</keyword>
<evidence type="ECO:0000313" key="4">
    <source>
        <dbReference type="EMBL" id="MDN4172446.1"/>
    </source>
</evidence>
<evidence type="ECO:0000256" key="2">
    <source>
        <dbReference type="ARBA" id="ARBA00022840"/>
    </source>
</evidence>
<dbReference type="Proteomes" id="UP001168620">
    <property type="component" value="Unassembled WGS sequence"/>
</dbReference>
<evidence type="ECO:0000256" key="1">
    <source>
        <dbReference type="ARBA" id="ARBA00022741"/>
    </source>
</evidence>
<evidence type="ECO:0008006" key="6">
    <source>
        <dbReference type="Google" id="ProtNLM"/>
    </source>
</evidence>
<evidence type="ECO:0000313" key="5">
    <source>
        <dbReference type="Proteomes" id="UP001168620"/>
    </source>
</evidence>
<dbReference type="InterPro" id="IPR027417">
    <property type="entry name" value="P-loop_NTPase"/>
</dbReference>
<dbReference type="Gene3D" id="3.40.50.300">
    <property type="entry name" value="P-loop containing nucleotide triphosphate hydrolases"/>
    <property type="match status" value="1"/>
</dbReference>
<sequence>MNPVVVLLVGVGAAWESDALRRFDGRRDVVVLKRCVDVDDLLAAASAGQADVAVVGIDAPGLDAAAVDHLRHHGVQPVAVVPADAVDAGRLRASRIGIVGVVDEAALHLLPDAVVAALSAPGAPPTMPRHAPPSARPDAGAPPAEQPGPRGPRGRAVVVWGPAGAPGRTTVAAAVAAELARRRRRTILVDGDPYGGTAAQQLGILDEVSGLLSAARLATAGTLAEGFTSVQRGLDQHLSVVTGLPRADRWAEVRAGTVEHLLEVGRDHGDVVVDTGFSLEEDGIDPARPGRNRLTLEAIGAADELLVVGTADPVGLSRLARGLVELGEVTGGAPVRVVVNRMRPTLGWSERDVAAMVAGFGRIASLHFVPDDRAGVDRAVVAGRTLLESGESPATRAVAAVVDALQPTQQPAQQPPRPPPAGTGTGTGDGRRGLRRRTAGRDRRR</sequence>
<organism evidence="4 5">
    <name type="scientific">Nocardioides oceani</name>
    <dbReference type="NCBI Taxonomy" id="3058369"/>
    <lineage>
        <taxon>Bacteria</taxon>
        <taxon>Bacillati</taxon>
        <taxon>Actinomycetota</taxon>
        <taxon>Actinomycetes</taxon>
        <taxon>Propionibacteriales</taxon>
        <taxon>Nocardioidaceae</taxon>
        <taxon>Nocardioides</taxon>
    </lineage>
</organism>
<protein>
    <recommendedName>
        <fullName evidence="6">CobQ/CobB/MinD/ParA nucleotide binding domain-containing protein</fullName>
    </recommendedName>
</protein>
<feature type="region of interest" description="Disordered" evidence="3">
    <location>
        <begin position="121"/>
        <end position="155"/>
    </location>
</feature>
<reference evidence="4" key="1">
    <citation type="submission" date="2023-06" db="EMBL/GenBank/DDBJ databases">
        <title>Draft genome sequence of Nocardioides sp. SOB77.</title>
        <authorList>
            <person name="Zhang G."/>
        </authorList>
    </citation>
    <scope>NUCLEOTIDE SEQUENCE</scope>
    <source>
        <strain evidence="4">SOB77</strain>
    </source>
</reference>
<dbReference type="EMBL" id="JAUHJQ010000002">
    <property type="protein sequence ID" value="MDN4172446.1"/>
    <property type="molecule type" value="Genomic_DNA"/>
</dbReference>
<dbReference type="PANTHER" id="PTHR43384:SF6">
    <property type="entry name" value="SEPTUM SITE-DETERMINING PROTEIN MIND HOMOLOG, CHLOROPLASTIC"/>
    <property type="match status" value="1"/>
</dbReference>
<proteinExistence type="predicted"/>
<comment type="caution">
    <text evidence="4">The sequence shown here is derived from an EMBL/GenBank/DDBJ whole genome shotgun (WGS) entry which is preliminary data.</text>
</comment>
<dbReference type="PANTHER" id="PTHR43384">
    <property type="entry name" value="SEPTUM SITE-DETERMINING PROTEIN MIND HOMOLOG, CHLOROPLASTIC-RELATED"/>
    <property type="match status" value="1"/>
</dbReference>
<feature type="compositionally biased region" description="Pro residues" evidence="3">
    <location>
        <begin position="122"/>
        <end position="135"/>
    </location>
</feature>
<feature type="region of interest" description="Disordered" evidence="3">
    <location>
        <begin position="403"/>
        <end position="445"/>
    </location>
</feature>
<name>A0ABT8FCR5_9ACTN</name>
<feature type="compositionally biased region" description="Basic residues" evidence="3">
    <location>
        <begin position="433"/>
        <end position="445"/>
    </location>
</feature>
<evidence type="ECO:0000256" key="3">
    <source>
        <dbReference type="SAM" id="MobiDB-lite"/>
    </source>
</evidence>
<keyword evidence="1" id="KW-0547">Nucleotide-binding</keyword>